<name>A0ABX3K4V0_9GAMM</name>
<evidence type="ECO:0000313" key="2">
    <source>
        <dbReference type="Proteomes" id="UP000189410"/>
    </source>
</evidence>
<accession>A0ABX3K4V0</accession>
<dbReference type="Proteomes" id="UP000189410">
    <property type="component" value="Unassembled WGS sequence"/>
</dbReference>
<reference evidence="1 2" key="1">
    <citation type="journal article" date="2017" name="Genome Announc.">
        <title>Draft Genome Sequences of Salinivibrio proteolyticus, Salinivibrio sharmensis, Salinivibrio siamensis, Salinivibrio costicola subsp. alcaliphilus, Salinivibrio costicola subsp. vallismortis, and 29 New Isolates Belonging to the Genus Salinivibrio.</title>
        <authorList>
            <person name="Lopez-Hermoso C."/>
            <person name="de la Haba R.R."/>
            <person name="Sanchez-Porro C."/>
            <person name="Bayliss S.C."/>
            <person name="Feil E.J."/>
            <person name="Ventosa A."/>
        </authorList>
    </citation>
    <scope>NUCLEOTIDE SEQUENCE [LARGE SCALE GENOMIC DNA]</scope>
    <source>
        <strain evidence="1 2">JCM 14472</strain>
    </source>
</reference>
<organism evidence="1 2">
    <name type="scientific">Salinivibrio siamensis</name>
    <dbReference type="NCBI Taxonomy" id="414286"/>
    <lineage>
        <taxon>Bacteria</taxon>
        <taxon>Pseudomonadati</taxon>
        <taxon>Pseudomonadota</taxon>
        <taxon>Gammaproteobacteria</taxon>
        <taxon>Vibrionales</taxon>
        <taxon>Vibrionaceae</taxon>
        <taxon>Salinivibrio</taxon>
    </lineage>
</organism>
<sequence length="103" mass="11334">VLNIMAMGLSRFTALHLSNASDATSEALDIDEYVLNIMAMGLSRFTALHLSNASDATSEALDIDEYFNKIKVMDVRNLQIPSLCKQEILKMQGKSVRLASANK</sequence>
<proteinExistence type="predicted"/>
<gene>
    <name evidence="1" type="ORF">BZG73_15665</name>
</gene>
<protein>
    <submittedName>
        <fullName evidence="1">Uncharacterized protein</fullName>
    </submittedName>
</protein>
<feature type="non-terminal residue" evidence="1">
    <location>
        <position position="1"/>
    </location>
</feature>
<dbReference type="EMBL" id="MUFB01000047">
    <property type="protein sequence ID" value="OOE78950.1"/>
    <property type="molecule type" value="Genomic_DNA"/>
</dbReference>
<comment type="caution">
    <text evidence="1">The sequence shown here is derived from an EMBL/GenBank/DDBJ whole genome shotgun (WGS) entry which is preliminary data.</text>
</comment>
<keyword evidence="2" id="KW-1185">Reference proteome</keyword>
<evidence type="ECO:0000313" key="1">
    <source>
        <dbReference type="EMBL" id="OOE78950.1"/>
    </source>
</evidence>
<dbReference type="RefSeq" id="WP_158075314.1">
    <property type="nucleotide sequence ID" value="NZ_MUFB01000047.1"/>
</dbReference>